<dbReference type="AlphaFoldDB" id="A0A315ZGZ2"/>
<evidence type="ECO:0000313" key="3">
    <source>
        <dbReference type="EMBL" id="PWJ44439.1"/>
    </source>
</evidence>
<dbReference type="GO" id="GO:0010181">
    <property type="term" value="F:FMN binding"/>
    <property type="evidence" value="ECO:0007669"/>
    <property type="project" value="InterPro"/>
</dbReference>
<evidence type="ECO:0000256" key="1">
    <source>
        <dbReference type="SAM" id="Phobius"/>
    </source>
</evidence>
<evidence type="ECO:0000313" key="4">
    <source>
        <dbReference type="Proteomes" id="UP000245535"/>
    </source>
</evidence>
<protein>
    <submittedName>
        <fullName evidence="3">Flavodoxin</fullName>
    </submittedName>
</protein>
<name>A0A315ZGZ2_SEDFL</name>
<dbReference type="InterPro" id="IPR029039">
    <property type="entry name" value="Flavoprotein-like_sf"/>
</dbReference>
<evidence type="ECO:0000259" key="2">
    <source>
        <dbReference type="Pfam" id="PF12682"/>
    </source>
</evidence>
<dbReference type="InterPro" id="IPR008254">
    <property type="entry name" value="Flavodoxin/NO_synth"/>
</dbReference>
<accession>A0A315ZGZ2</accession>
<keyword evidence="4" id="KW-1185">Reference proteome</keyword>
<dbReference type="PANTHER" id="PTHR39201:SF1">
    <property type="entry name" value="FLAVODOXIN-LIKE DOMAIN-CONTAINING PROTEIN"/>
    <property type="match status" value="1"/>
</dbReference>
<keyword evidence="1" id="KW-0812">Transmembrane</keyword>
<feature type="domain" description="Flavodoxin-like" evidence="2">
    <location>
        <begin position="51"/>
        <end position="157"/>
    </location>
</feature>
<dbReference type="Pfam" id="PF12682">
    <property type="entry name" value="Flavodoxin_4"/>
    <property type="match status" value="1"/>
</dbReference>
<keyword evidence="1" id="KW-0472">Membrane</keyword>
<sequence length="215" mass="24441">MKKKVIYILLGLIGTLLLSLVGFAVFVVSTEHKQYKDNALFPFQENTNGSKTVVAYFSRSKNTEVAAKTIAKHKKAMLLPIEAENYKIGLNGWINANQDARKQKAEINYNPVDFNTIDTLYIGSPIWWYSPAPPIWEFIRSNDLRGTKVILFNTYNSKFEQQYIDDFADSVRAKGGVFMGHIAVNRGRMGQQIDTQELEKQILEQLVQLSISTDL</sequence>
<reference evidence="3 4" key="1">
    <citation type="submission" date="2018-03" db="EMBL/GenBank/DDBJ databases">
        <title>Genomic Encyclopedia of Archaeal and Bacterial Type Strains, Phase II (KMG-II): from individual species to whole genera.</title>
        <authorList>
            <person name="Goeker M."/>
        </authorList>
    </citation>
    <scope>NUCLEOTIDE SEQUENCE [LARGE SCALE GENOMIC DNA]</scope>
    <source>
        <strain evidence="3 4">DSM 28229</strain>
    </source>
</reference>
<dbReference type="Gene3D" id="3.40.50.360">
    <property type="match status" value="1"/>
</dbReference>
<dbReference type="Proteomes" id="UP000245535">
    <property type="component" value="Unassembled WGS sequence"/>
</dbReference>
<dbReference type="RefSeq" id="WP_109615931.1">
    <property type="nucleotide sequence ID" value="NZ_QGDO01000001.1"/>
</dbReference>
<comment type="caution">
    <text evidence="3">The sequence shown here is derived from an EMBL/GenBank/DDBJ whole genome shotgun (WGS) entry which is preliminary data.</text>
</comment>
<keyword evidence="1" id="KW-1133">Transmembrane helix</keyword>
<proteinExistence type="predicted"/>
<gene>
    <name evidence="3" type="ORF">BC781_101799</name>
</gene>
<feature type="transmembrane region" description="Helical" evidence="1">
    <location>
        <begin position="6"/>
        <end position="28"/>
    </location>
</feature>
<dbReference type="SUPFAM" id="SSF52218">
    <property type="entry name" value="Flavoproteins"/>
    <property type="match status" value="1"/>
</dbReference>
<dbReference type="OrthoDB" id="9806505at2"/>
<organism evidence="3 4">
    <name type="scientific">Sediminitomix flava</name>
    <dbReference type="NCBI Taxonomy" id="379075"/>
    <lineage>
        <taxon>Bacteria</taxon>
        <taxon>Pseudomonadati</taxon>
        <taxon>Bacteroidota</taxon>
        <taxon>Cytophagia</taxon>
        <taxon>Cytophagales</taxon>
        <taxon>Flammeovirgaceae</taxon>
        <taxon>Sediminitomix</taxon>
    </lineage>
</organism>
<dbReference type="PANTHER" id="PTHR39201">
    <property type="entry name" value="EXPORTED PROTEIN-RELATED"/>
    <property type="match status" value="1"/>
</dbReference>
<dbReference type="EMBL" id="QGDO01000001">
    <property type="protein sequence ID" value="PWJ44439.1"/>
    <property type="molecule type" value="Genomic_DNA"/>
</dbReference>